<evidence type="ECO:0000256" key="1">
    <source>
        <dbReference type="ARBA" id="ARBA00004127"/>
    </source>
</evidence>
<evidence type="ECO:0000259" key="6">
    <source>
        <dbReference type="Pfam" id="PF06803"/>
    </source>
</evidence>
<dbReference type="RefSeq" id="WP_244640543.1">
    <property type="nucleotide sequence ID" value="NZ_BMKB01000001.1"/>
</dbReference>
<keyword evidence="2 5" id="KW-0812">Transmembrane</keyword>
<accession>A0A916VU82</accession>
<dbReference type="Pfam" id="PF06803">
    <property type="entry name" value="DUF1232"/>
    <property type="match status" value="1"/>
</dbReference>
<keyword evidence="4 5" id="KW-0472">Membrane</keyword>
<gene>
    <name evidence="7" type="ORF">GCM10011499_01120</name>
</gene>
<evidence type="ECO:0000313" key="7">
    <source>
        <dbReference type="EMBL" id="GGA35565.1"/>
    </source>
</evidence>
<dbReference type="AlphaFoldDB" id="A0A916VU82"/>
<proteinExistence type="predicted"/>
<feature type="transmembrane region" description="Helical" evidence="5">
    <location>
        <begin position="12"/>
        <end position="30"/>
    </location>
</feature>
<organism evidence="7 8">
    <name type="scientific">Pelagibacterium lentulum</name>
    <dbReference type="NCBI Taxonomy" id="2029865"/>
    <lineage>
        <taxon>Bacteria</taxon>
        <taxon>Pseudomonadati</taxon>
        <taxon>Pseudomonadota</taxon>
        <taxon>Alphaproteobacteria</taxon>
        <taxon>Hyphomicrobiales</taxon>
        <taxon>Devosiaceae</taxon>
        <taxon>Pelagibacterium</taxon>
    </lineage>
</organism>
<evidence type="ECO:0000256" key="5">
    <source>
        <dbReference type="SAM" id="Phobius"/>
    </source>
</evidence>
<sequence>MLWRAFWIPTTPLYLKIAAIGAALYLVWPMDLIPDFIPILGWLDDIVIIPLIVAWIVSRLPREDAAHSAKGPVIDGTARRI</sequence>
<comment type="caution">
    <text evidence="7">The sequence shown here is derived from an EMBL/GenBank/DDBJ whole genome shotgun (WGS) entry which is preliminary data.</text>
</comment>
<keyword evidence="3 5" id="KW-1133">Transmembrane helix</keyword>
<keyword evidence="8" id="KW-1185">Reference proteome</keyword>
<dbReference type="Proteomes" id="UP000596977">
    <property type="component" value="Unassembled WGS sequence"/>
</dbReference>
<dbReference type="GO" id="GO:0012505">
    <property type="term" value="C:endomembrane system"/>
    <property type="evidence" value="ECO:0007669"/>
    <property type="project" value="UniProtKB-SubCell"/>
</dbReference>
<comment type="subcellular location">
    <subcellularLocation>
        <location evidence="1">Endomembrane system</location>
        <topology evidence="1">Multi-pass membrane protein</topology>
    </subcellularLocation>
</comment>
<dbReference type="InterPro" id="IPR010652">
    <property type="entry name" value="DUF1232"/>
</dbReference>
<reference evidence="7 8" key="1">
    <citation type="journal article" date="2014" name="Int. J. Syst. Evol. Microbiol.">
        <title>Complete genome sequence of Corynebacterium casei LMG S-19264T (=DSM 44701T), isolated from a smear-ripened cheese.</title>
        <authorList>
            <consortium name="US DOE Joint Genome Institute (JGI-PGF)"/>
            <person name="Walter F."/>
            <person name="Albersmeier A."/>
            <person name="Kalinowski J."/>
            <person name="Ruckert C."/>
        </authorList>
    </citation>
    <scope>NUCLEOTIDE SEQUENCE [LARGE SCALE GENOMIC DNA]</scope>
    <source>
        <strain evidence="7 8">CGMCC 1.15896</strain>
    </source>
</reference>
<feature type="domain" description="DUF1232" evidence="6">
    <location>
        <begin position="16"/>
        <end position="51"/>
    </location>
</feature>
<evidence type="ECO:0000256" key="4">
    <source>
        <dbReference type="ARBA" id="ARBA00023136"/>
    </source>
</evidence>
<name>A0A916VU82_9HYPH</name>
<protein>
    <recommendedName>
        <fullName evidence="6">DUF1232 domain-containing protein</fullName>
    </recommendedName>
</protein>
<evidence type="ECO:0000256" key="2">
    <source>
        <dbReference type="ARBA" id="ARBA00022692"/>
    </source>
</evidence>
<evidence type="ECO:0000313" key="8">
    <source>
        <dbReference type="Proteomes" id="UP000596977"/>
    </source>
</evidence>
<dbReference type="EMBL" id="BMKB01000001">
    <property type="protein sequence ID" value="GGA35565.1"/>
    <property type="molecule type" value="Genomic_DNA"/>
</dbReference>
<feature type="transmembrane region" description="Helical" evidence="5">
    <location>
        <begin position="36"/>
        <end position="57"/>
    </location>
</feature>
<evidence type="ECO:0000256" key="3">
    <source>
        <dbReference type="ARBA" id="ARBA00022989"/>
    </source>
</evidence>